<dbReference type="Proteomes" id="UP001168620">
    <property type="component" value="Unassembled WGS sequence"/>
</dbReference>
<organism evidence="2 3">
    <name type="scientific">Nocardioides oceani</name>
    <dbReference type="NCBI Taxonomy" id="3058369"/>
    <lineage>
        <taxon>Bacteria</taxon>
        <taxon>Bacillati</taxon>
        <taxon>Actinomycetota</taxon>
        <taxon>Actinomycetes</taxon>
        <taxon>Propionibacteriales</taxon>
        <taxon>Nocardioidaceae</taxon>
        <taxon>Nocardioides</taxon>
    </lineage>
</organism>
<dbReference type="EMBL" id="JAUHJQ010000001">
    <property type="protein sequence ID" value="MDN4172196.1"/>
    <property type="molecule type" value="Genomic_DNA"/>
</dbReference>
<evidence type="ECO:0000313" key="2">
    <source>
        <dbReference type="EMBL" id="MDN4172196.1"/>
    </source>
</evidence>
<evidence type="ECO:0000259" key="1">
    <source>
        <dbReference type="Pfam" id="PF12697"/>
    </source>
</evidence>
<dbReference type="Gene3D" id="3.40.50.1820">
    <property type="entry name" value="alpha/beta hydrolase"/>
    <property type="match status" value="1"/>
</dbReference>
<dbReference type="GO" id="GO:0016787">
    <property type="term" value="F:hydrolase activity"/>
    <property type="evidence" value="ECO:0007669"/>
    <property type="project" value="UniProtKB-KW"/>
</dbReference>
<comment type="caution">
    <text evidence="2">The sequence shown here is derived from an EMBL/GenBank/DDBJ whole genome shotgun (WGS) entry which is preliminary data.</text>
</comment>
<reference evidence="2" key="1">
    <citation type="submission" date="2023-06" db="EMBL/GenBank/DDBJ databases">
        <title>Draft genome sequence of Nocardioides sp. SOB77.</title>
        <authorList>
            <person name="Zhang G."/>
        </authorList>
    </citation>
    <scope>NUCLEOTIDE SEQUENCE</scope>
    <source>
        <strain evidence="2">SOB77</strain>
    </source>
</reference>
<name>A0ABT8FC76_9ACTN</name>
<gene>
    <name evidence="2" type="ORF">QWY28_04505</name>
</gene>
<dbReference type="RefSeq" id="WP_300951110.1">
    <property type="nucleotide sequence ID" value="NZ_JAUHJQ010000001.1"/>
</dbReference>
<keyword evidence="3" id="KW-1185">Reference proteome</keyword>
<feature type="domain" description="AB hydrolase-1" evidence="1">
    <location>
        <begin position="27"/>
        <end position="257"/>
    </location>
</feature>
<evidence type="ECO:0000313" key="3">
    <source>
        <dbReference type="Proteomes" id="UP001168620"/>
    </source>
</evidence>
<sequence length="268" mass="28061">MGRTRRVEVDGSWVTVDVHGDPDGRTVVVVPGVMADAAAWGRVAGALEALGTWDAVAVVNRRGRRPSGPLGEAYSLATEVRDLATVLSGFDDVAAVLGWSYGGLVALHLAEDLAVPHLIAYEPVIAPFGEHALPGLRRAHLAGDVDGVVDVALRQVAGLGEPQVSALRSRPAAWAELTRLGAPLHAETLAIARAGRPPRLGTRAGRVDLVLGETNRDRAPYGATFADVARRVPHASVHQLDGQGHLAHLEAPGDLAALVDRLARAARA</sequence>
<dbReference type="InterPro" id="IPR029058">
    <property type="entry name" value="AB_hydrolase_fold"/>
</dbReference>
<proteinExistence type="predicted"/>
<dbReference type="InterPro" id="IPR000073">
    <property type="entry name" value="AB_hydrolase_1"/>
</dbReference>
<dbReference type="Pfam" id="PF12697">
    <property type="entry name" value="Abhydrolase_6"/>
    <property type="match status" value="1"/>
</dbReference>
<dbReference type="SUPFAM" id="SSF53474">
    <property type="entry name" value="alpha/beta-Hydrolases"/>
    <property type="match status" value="1"/>
</dbReference>
<protein>
    <submittedName>
        <fullName evidence="2">Alpha/beta hydrolase</fullName>
    </submittedName>
</protein>
<keyword evidence="2" id="KW-0378">Hydrolase</keyword>
<accession>A0ABT8FC76</accession>